<reference evidence="3 4" key="1">
    <citation type="journal article" date="2018" name="Mol. Biol. Evol.">
        <title>Analysis of the draft genome of the red seaweed Gracilariopsis chorda provides insights into genome size evolution in Rhodophyta.</title>
        <authorList>
            <person name="Lee J."/>
            <person name="Yang E.C."/>
            <person name="Graf L."/>
            <person name="Yang J.H."/>
            <person name="Qiu H."/>
            <person name="Zel Zion U."/>
            <person name="Chan C.X."/>
            <person name="Stephens T.G."/>
            <person name="Weber A.P.M."/>
            <person name="Boo G.H."/>
            <person name="Boo S.M."/>
            <person name="Kim K.M."/>
            <person name="Shin Y."/>
            <person name="Jung M."/>
            <person name="Lee S.J."/>
            <person name="Yim H.S."/>
            <person name="Lee J.H."/>
            <person name="Bhattacharya D."/>
            <person name="Yoon H.S."/>
        </authorList>
    </citation>
    <scope>NUCLEOTIDE SEQUENCE [LARGE SCALE GENOMIC DNA]</scope>
    <source>
        <strain evidence="3 4">SKKU-2015</strain>
        <tissue evidence="3">Whole body</tissue>
    </source>
</reference>
<feature type="region of interest" description="Disordered" evidence="1">
    <location>
        <begin position="479"/>
        <end position="544"/>
    </location>
</feature>
<evidence type="ECO:0000256" key="2">
    <source>
        <dbReference type="SAM" id="SignalP"/>
    </source>
</evidence>
<evidence type="ECO:0000256" key="1">
    <source>
        <dbReference type="SAM" id="MobiDB-lite"/>
    </source>
</evidence>
<keyword evidence="4" id="KW-1185">Reference proteome</keyword>
<evidence type="ECO:0000313" key="4">
    <source>
        <dbReference type="Proteomes" id="UP000247409"/>
    </source>
</evidence>
<protein>
    <submittedName>
        <fullName evidence="3">Uncharacterized protein</fullName>
    </submittedName>
</protein>
<feature type="region of interest" description="Disordered" evidence="1">
    <location>
        <begin position="412"/>
        <end position="441"/>
    </location>
</feature>
<evidence type="ECO:0000313" key="3">
    <source>
        <dbReference type="EMBL" id="PXF40175.1"/>
    </source>
</evidence>
<accession>A0A2V3IDL1</accession>
<dbReference type="Proteomes" id="UP000247409">
    <property type="component" value="Unassembled WGS sequence"/>
</dbReference>
<feature type="chain" id="PRO_5016178156" evidence="2">
    <location>
        <begin position="20"/>
        <end position="627"/>
    </location>
</feature>
<dbReference type="OrthoDB" id="406152at2759"/>
<feature type="compositionally biased region" description="Low complexity" evidence="1">
    <location>
        <begin position="424"/>
        <end position="441"/>
    </location>
</feature>
<organism evidence="3 4">
    <name type="scientific">Gracilariopsis chorda</name>
    <dbReference type="NCBI Taxonomy" id="448386"/>
    <lineage>
        <taxon>Eukaryota</taxon>
        <taxon>Rhodophyta</taxon>
        <taxon>Florideophyceae</taxon>
        <taxon>Rhodymeniophycidae</taxon>
        <taxon>Gracilariales</taxon>
        <taxon>Gracilariaceae</taxon>
        <taxon>Gracilariopsis</taxon>
    </lineage>
</organism>
<proteinExistence type="predicted"/>
<feature type="compositionally biased region" description="Low complexity" evidence="1">
    <location>
        <begin position="494"/>
        <end position="544"/>
    </location>
</feature>
<dbReference type="AlphaFoldDB" id="A0A2V3IDL1"/>
<keyword evidence="2" id="KW-0732">Signal</keyword>
<gene>
    <name evidence="3" type="ORF">BWQ96_10113</name>
</gene>
<comment type="caution">
    <text evidence="3">The sequence shown here is derived from an EMBL/GenBank/DDBJ whole genome shotgun (WGS) entry which is preliminary data.</text>
</comment>
<name>A0A2V3IDL1_9FLOR</name>
<dbReference type="Gene3D" id="3.20.20.80">
    <property type="entry name" value="Glycosidases"/>
    <property type="match status" value="1"/>
</dbReference>
<sequence length="627" mass="68581">MNSTKLVLVIVCFLSGLVGLRFHANAKEVFVHYLPWYDSKGLRYPLRTGWCYPDGGTYDCSDISVIHYSNEPLIGEYSQFDDEVLEYHLLTIYVAGIDGIIINVNPANSLQKEVSVRVMDKLVRMKNDFAAFNLKVIISYDDNGQSNQALITSYLQWVYDTFYSASSYASLLVKYLNQPIIITWSESDPQHYWSTLQSLFQGNVFVLVRNAVNFQYSDGNFEWVNNLNLGTPISNTQNWGQSYFADFNWISARQSEKGVAPQDVNLAKMGGVYPGFDDGNVPAFWNGGTNRYILRDVDDGETMTLTWEKQISYTPSQGSGLDSVENLWVQIATWNDWPEGTSIEPASAATYGYRALETCREKAAQFKNTAAPYGSACLRVPYHIYEMRRAGSTSAANNAIVQLLSVPQQVVQYPKNRPPSPSRIISANSSPSPEPSNSVIPIPLVSNAKSQTPSSSPSPGPVHSVISILSVSSAQSSTPSLSAEVPHGFSPAPSNSNLASDTPSSSPSVSSSFSSEPSLSSSPTASVSFSASNSPTPSSSASPSPALQCPCECSNLLESLDVGEFARNCRIRMLFRSNAFPLIELGDAQVLGLCQRQIAECTEKVKSPVVDGFPHNPLLDFDLSFGN</sequence>
<dbReference type="EMBL" id="NBIV01000350">
    <property type="protein sequence ID" value="PXF40175.1"/>
    <property type="molecule type" value="Genomic_DNA"/>
</dbReference>
<feature type="signal peptide" evidence="2">
    <location>
        <begin position="1"/>
        <end position="19"/>
    </location>
</feature>